<dbReference type="SUPFAM" id="SSF51998">
    <property type="entry name" value="PFL-like glycyl radical enzymes"/>
    <property type="match status" value="1"/>
</dbReference>
<dbReference type="PROSITE" id="PS51149">
    <property type="entry name" value="GLY_RADICAL_2"/>
    <property type="match status" value="1"/>
</dbReference>
<evidence type="ECO:0000256" key="3">
    <source>
        <dbReference type="PROSITE-ProRule" id="PRU00493"/>
    </source>
</evidence>
<sequence>MDAIERGKRLEEILAEKGMSMGLAYGSDDLQQSEEIVDREIKLEKTKRAEYLMDLYYQAFSSASVEFPYWYSRKFAECDGDVLEVRRAKALACAYAHSTPSIYPRDLLPGGKTDYLRGGFPMPWLTNSFYLAKEDELKSAAASGTTAIDEIAALGTGGGNVTKNQGKVVSLAGKFGIRAEEVPVLTKLAREWAGKSVEDLGLAYEKMMSDYEDKANIMKSVLVFCDSGYTIPQGREVASYYFPLEYGIDGMIRFCEEKKLEVAGYADGDGILGMKRLYFYEAARIVLGGIQQFWMNYVKELRTVAEIEPDAAQKEEYLALADQMEWIARNPPRNFREALHLTYLIHITVLNEDAISGYSPGRLGQVLYPYFEKDIADGTITEEEVIELLEVHRFKFSTIELFASTGISGGISGNTFNNLSVGGLDKDGAPCGNRLEWLILHAGMTNQSPQPTLSVLYDERLPKDFLIKCVECTKTGVGYPAWMNNRVAMDFMMNQYGAEGMTVSEARAVAIGGCLETAPGCFMPLHFNGKTHYIPAGASQTTSVGVHFVSNPKMINMVLFNGVDPRTGIQVLPPHNRELKTYEDFWDQYKKYYAKTLEPTVKAGNIQHDIWRDRNMSIVNSLFKPDCLKNGHHIGHMGTRYNATYNIESCGTINMVNSLAALKKLVYEDKKYTLDDFRDAIKENFGFYTAVESKAFSLGEQIKKPDVTKYDEIHGDCLKAPKHGNDEDYVKEILKEYEDWFCDLCNTYESLYAKPMYACQISVALHAAVGMATFATPDGRLCNTAFADGSMSAYPGTDRKGPYALLASGCCWDQSKSQNSQINMKFHPNAVRGLDGSKKLLTMISAFMNKGGFHVQFNIVDSKMLKEAQKHPETNRDLLVRVSGFTQYWVETGKPVQDEVIARTEFEGGI</sequence>
<dbReference type="NCBIfam" id="NF033715">
    <property type="entry name" value="glycyl_HPDL_Lrg"/>
    <property type="match status" value="1"/>
</dbReference>
<name>A0A174FUW2_9FIRM</name>
<dbReference type="Pfam" id="PF02901">
    <property type="entry name" value="PFL-like"/>
    <property type="match status" value="1"/>
</dbReference>
<evidence type="ECO:0000259" key="5">
    <source>
        <dbReference type="PROSITE" id="PS51554"/>
    </source>
</evidence>
<keyword evidence="1 3" id="KW-0556">Organic radical</keyword>
<accession>A0A174FUW2</accession>
<protein>
    <submittedName>
        <fullName evidence="6">4-hydroxyphenylacetate decarboxylase large subunit</fullName>
        <ecNumber evidence="6">4.1.1.83</ecNumber>
    </submittedName>
</protein>
<evidence type="ECO:0000313" key="6">
    <source>
        <dbReference type="EMBL" id="CUO54054.1"/>
    </source>
</evidence>
<dbReference type="Proteomes" id="UP000095544">
    <property type="component" value="Unassembled WGS sequence"/>
</dbReference>
<evidence type="ECO:0000256" key="2">
    <source>
        <dbReference type="ARBA" id="ARBA00023239"/>
    </source>
</evidence>
<dbReference type="GO" id="GO:0043722">
    <property type="term" value="F:4-hydroxyphenylacetate decarboxylase activity"/>
    <property type="evidence" value="ECO:0007669"/>
    <property type="project" value="UniProtKB-EC"/>
</dbReference>
<dbReference type="PROSITE" id="PS51554">
    <property type="entry name" value="PFL"/>
    <property type="match status" value="1"/>
</dbReference>
<feature type="modified residue" description="Glycine radical" evidence="3">
    <location>
        <position position="884"/>
    </location>
</feature>
<dbReference type="GO" id="GO:0005829">
    <property type="term" value="C:cytosol"/>
    <property type="evidence" value="ECO:0007669"/>
    <property type="project" value="TreeGrafter"/>
</dbReference>
<dbReference type="STRING" id="39482.ERS852491_02515"/>
<dbReference type="Pfam" id="PF01228">
    <property type="entry name" value="Gly_radical"/>
    <property type="match status" value="1"/>
</dbReference>
<evidence type="ECO:0000313" key="7">
    <source>
        <dbReference type="Proteomes" id="UP000095544"/>
    </source>
</evidence>
<gene>
    <name evidence="6" type="primary">hpdB_3</name>
    <name evidence="6" type="ORF">ERS852491_02515</name>
</gene>
<dbReference type="RefSeq" id="WP_174518409.1">
    <property type="nucleotide sequence ID" value="NZ_CYZU01000022.1"/>
</dbReference>
<dbReference type="InterPro" id="IPR004184">
    <property type="entry name" value="PFL_dom"/>
</dbReference>
<dbReference type="PANTHER" id="PTHR43641:SF2">
    <property type="entry name" value="DEHYDRATASE YBIW-RELATED"/>
    <property type="match status" value="1"/>
</dbReference>
<evidence type="ECO:0000256" key="1">
    <source>
        <dbReference type="ARBA" id="ARBA00022818"/>
    </source>
</evidence>
<feature type="domain" description="PFL" evidence="5">
    <location>
        <begin position="47"/>
        <end position="781"/>
    </location>
</feature>
<dbReference type="InterPro" id="IPR001150">
    <property type="entry name" value="Gly_radical"/>
</dbReference>
<feature type="domain" description="Glycine radical" evidence="4">
    <location>
        <begin position="789"/>
        <end position="909"/>
    </location>
</feature>
<dbReference type="InterPro" id="IPR051215">
    <property type="entry name" value="GRE"/>
</dbReference>
<dbReference type="Gene3D" id="3.20.70.20">
    <property type="match status" value="1"/>
</dbReference>
<dbReference type="EMBL" id="CYZU01000022">
    <property type="protein sequence ID" value="CUO54054.1"/>
    <property type="molecule type" value="Genomic_DNA"/>
</dbReference>
<reference evidence="6 7" key="1">
    <citation type="submission" date="2015-09" db="EMBL/GenBank/DDBJ databases">
        <authorList>
            <consortium name="Pathogen Informatics"/>
        </authorList>
    </citation>
    <scope>NUCLEOTIDE SEQUENCE [LARGE SCALE GENOMIC DNA]</scope>
    <source>
        <strain evidence="6 7">2789STDY5834876</strain>
    </source>
</reference>
<proteinExistence type="predicted"/>
<dbReference type="PANTHER" id="PTHR43641">
    <property type="entry name" value="FORMATE ACETYLTRANSFERASE 3-RELATED"/>
    <property type="match status" value="1"/>
</dbReference>
<dbReference type="EC" id="4.1.1.83" evidence="6"/>
<dbReference type="AlphaFoldDB" id="A0A174FUW2"/>
<organism evidence="6 7">
    <name type="scientific">Faecalicatena contorta</name>
    <dbReference type="NCBI Taxonomy" id="39482"/>
    <lineage>
        <taxon>Bacteria</taxon>
        <taxon>Bacillati</taxon>
        <taxon>Bacillota</taxon>
        <taxon>Clostridia</taxon>
        <taxon>Lachnospirales</taxon>
        <taxon>Lachnospiraceae</taxon>
        <taxon>Faecalicatena</taxon>
    </lineage>
</organism>
<evidence type="ECO:0000259" key="4">
    <source>
        <dbReference type="PROSITE" id="PS51149"/>
    </source>
</evidence>
<keyword evidence="2 6" id="KW-0456">Lyase</keyword>